<gene>
    <name evidence="1" type="ORF">AKAME5_002499800</name>
</gene>
<comment type="caution">
    <text evidence="1">The sequence shown here is derived from an EMBL/GenBank/DDBJ whole genome shotgun (WGS) entry which is preliminary data.</text>
</comment>
<name>A0AAD3NJM6_LATJO</name>
<evidence type="ECO:0000313" key="2">
    <source>
        <dbReference type="Proteomes" id="UP001279410"/>
    </source>
</evidence>
<dbReference type="Proteomes" id="UP001279410">
    <property type="component" value="Unassembled WGS sequence"/>
</dbReference>
<keyword evidence="2" id="KW-1185">Reference proteome</keyword>
<dbReference type="AlphaFoldDB" id="A0AAD3NJM6"/>
<sequence length="135" mass="14296">MVQKGIRASVKDEVEGALGFHVYWGCKQSPTVGLSEVISLIADADKDKSLQSNAGHCVALFVPPGGCSELCSRPTQVNTLRRMIREDAAFQTLSIERRLLELEQQGTIVYTKPDGALPSGARRGGVVGVASGSPG</sequence>
<organism evidence="1 2">
    <name type="scientific">Lates japonicus</name>
    <name type="common">Japanese lates</name>
    <dbReference type="NCBI Taxonomy" id="270547"/>
    <lineage>
        <taxon>Eukaryota</taxon>
        <taxon>Metazoa</taxon>
        <taxon>Chordata</taxon>
        <taxon>Craniata</taxon>
        <taxon>Vertebrata</taxon>
        <taxon>Euteleostomi</taxon>
        <taxon>Actinopterygii</taxon>
        <taxon>Neopterygii</taxon>
        <taxon>Teleostei</taxon>
        <taxon>Neoteleostei</taxon>
        <taxon>Acanthomorphata</taxon>
        <taxon>Carangaria</taxon>
        <taxon>Carangaria incertae sedis</taxon>
        <taxon>Centropomidae</taxon>
        <taxon>Lates</taxon>
    </lineage>
</organism>
<reference evidence="1" key="1">
    <citation type="submission" date="2022-08" db="EMBL/GenBank/DDBJ databases">
        <title>Genome sequencing of akame (Lates japonicus).</title>
        <authorList>
            <person name="Hashiguchi Y."/>
            <person name="Takahashi H."/>
        </authorList>
    </citation>
    <scope>NUCLEOTIDE SEQUENCE</scope>
    <source>
        <strain evidence="1">Kochi</strain>
    </source>
</reference>
<accession>A0AAD3NJM6</accession>
<proteinExistence type="predicted"/>
<protein>
    <submittedName>
        <fullName evidence="1">Formin-like protein 3 isoform X1</fullName>
    </submittedName>
</protein>
<dbReference type="EMBL" id="BRZM01001735">
    <property type="protein sequence ID" value="GLD73673.1"/>
    <property type="molecule type" value="Genomic_DNA"/>
</dbReference>
<evidence type="ECO:0000313" key="1">
    <source>
        <dbReference type="EMBL" id="GLD73673.1"/>
    </source>
</evidence>